<evidence type="ECO:0000313" key="3">
    <source>
        <dbReference type="Proteomes" id="UP000036756"/>
    </source>
</evidence>
<accession>A0A0J8DDS7</accession>
<dbReference type="InterPro" id="IPR042267">
    <property type="entry name" value="VTC_sf"/>
</dbReference>
<dbReference type="RefSeq" id="WP_048570067.1">
    <property type="nucleotide sequence ID" value="NZ_LFVU01000011.1"/>
</dbReference>
<dbReference type="PATRIC" id="fig|1121307.3.peg.267"/>
<dbReference type="Proteomes" id="UP000036756">
    <property type="component" value="Unassembled WGS sequence"/>
</dbReference>
<dbReference type="Gene3D" id="3.20.100.30">
    <property type="entry name" value="VTC, catalytic tunnel domain"/>
    <property type="match status" value="1"/>
</dbReference>
<sequence length="228" mass="27194">MKEKKFRHELKHYINTSDYLGLKQRLKVITTPDPHTGFEGKYKIRSLYFDNINDKALKEKIYGINNREKFRIRYYNDDFSYIKLEKKSKINGLCNKVSERLTKEECEKIINGDLAWMRECMHPLVVELYAKMKYQQLRPKTVVDYIREPFIYKMGNVRITLDSNIRTGIYSRDLFNVSLPTISVDRNKVIILEVKYDEYIPDIIRDIVQVNNRKCTAFSKYAACRIYG</sequence>
<dbReference type="EMBL" id="LFVU01000011">
    <property type="protein sequence ID" value="KMT22378.1"/>
    <property type="molecule type" value="Genomic_DNA"/>
</dbReference>
<comment type="caution">
    <text evidence="2">The sequence shown here is derived from an EMBL/GenBank/DDBJ whole genome shotgun (WGS) entry which is preliminary data.</text>
</comment>
<dbReference type="GO" id="GO:0006799">
    <property type="term" value="P:polyphosphate biosynthetic process"/>
    <property type="evidence" value="ECO:0007669"/>
    <property type="project" value="UniProtKB-ARBA"/>
</dbReference>
<dbReference type="AlphaFoldDB" id="A0A0J8DDS7"/>
<organism evidence="2 3">
    <name type="scientific">Clostridium cylindrosporum DSM 605</name>
    <dbReference type="NCBI Taxonomy" id="1121307"/>
    <lineage>
        <taxon>Bacteria</taxon>
        <taxon>Bacillati</taxon>
        <taxon>Bacillota</taxon>
        <taxon>Clostridia</taxon>
        <taxon>Eubacteriales</taxon>
        <taxon>Clostridiaceae</taxon>
        <taxon>Clostridium</taxon>
    </lineage>
</organism>
<feature type="domain" description="VTC" evidence="1">
    <location>
        <begin position="6"/>
        <end position="224"/>
    </location>
</feature>
<gene>
    <name evidence="2" type="ORF">CLCY_13c00130</name>
</gene>
<dbReference type="OrthoDB" id="9784042at2"/>
<proteinExistence type="predicted"/>
<dbReference type="Pfam" id="PF09359">
    <property type="entry name" value="VTC"/>
    <property type="match status" value="1"/>
</dbReference>
<evidence type="ECO:0000259" key="1">
    <source>
        <dbReference type="Pfam" id="PF09359"/>
    </source>
</evidence>
<name>A0A0J8DDS7_CLOCY</name>
<keyword evidence="3" id="KW-1185">Reference proteome</keyword>
<evidence type="ECO:0000313" key="2">
    <source>
        <dbReference type="EMBL" id="KMT22378.1"/>
    </source>
</evidence>
<protein>
    <recommendedName>
        <fullName evidence="1">VTC domain-containing protein</fullName>
    </recommendedName>
</protein>
<dbReference type="InterPro" id="IPR018966">
    <property type="entry name" value="VTC_domain"/>
</dbReference>
<dbReference type="STRING" id="1121307.CLCY_13c00130"/>
<dbReference type="CDD" id="cd07750">
    <property type="entry name" value="PolyPPase_VTC_like"/>
    <property type="match status" value="1"/>
</dbReference>
<reference evidence="2 3" key="1">
    <citation type="submission" date="2015-06" db="EMBL/GenBank/DDBJ databases">
        <title>Draft genome sequence of the purine-degrading Clostridium cylindrosporum HC-1 (DSM 605).</title>
        <authorList>
            <person name="Poehlein A."/>
            <person name="Schiel-Bengelsdorf B."/>
            <person name="Bengelsdorf F."/>
            <person name="Daniel R."/>
            <person name="Duerre P."/>
        </authorList>
    </citation>
    <scope>NUCLEOTIDE SEQUENCE [LARGE SCALE GENOMIC DNA]</scope>
    <source>
        <strain evidence="2 3">DSM 605</strain>
    </source>
</reference>